<protein>
    <submittedName>
        <fullName evidence="1">Uncharacterized protein</fullName>
    </submittedName>
</protein>
<proteinExistence type="predicted"/>
<sequence length="178" mass="20766">MKITVKDQETLQNIALENLRNYLQTHGWQENQPFLNHATIWHQSATPEDFEILLPNRENLGDYPQRIQEIIEILATVENRPSLEILTELLQIIPNISTQGIVMDIYTPNFDKLKGEITILGIVFQKLQKIHTELNNQNYILAIKAYQQRLPISFTGDLVKENNHFILQNPHNFQIDNI</sequence>
<dbReference type="OrthoDB" id="484469at2"/>
<dbReference type="Proteomes" id="UP000239589">
    <property type="component" value="Unassembled WGS sequence"/>
</dbReference>
<reference evidence="1 2" key="1">
    <citation type="submission" date="2018-02" db="EMBL/GenBank/DDBJ databases">
        <title>Discovery of a pederin family compound in a non-symbiotic bloom-forming cyanobacterium.</title>
        <authorList>
            <person name="Kust A."/>
            <person name="Mares J."/>
            <person name="Jokela J."/>
            <person name="Urajova P."/>
            <person name="Hajek J."/>
            <person name="Saurav K."/>
            <person name="Voracova K."/>
            <person name="Fewer D.P."/>
            <person name="Haapaniemi E."/>
            <person name="Permi P."/>
            <person name="Rehakova K."/>
            <person name="Sivonen K."/>
            <person name="Hrouzek P."/>
        </authorList>
    </citation>
    <scope>NUCLEOTIDE SEQUENCE [LARGE SCALE GENOMIC DNA]</scope>
    <source>
        <strain evidence="1 2">CHARLIE-1</strain>
    </source>
</reference>
<keyword evidence="2" id="KW-1185">Reference proteome</keyword>
<accession>A0A2S6CRB4</accession>
<name>A0A2S6CRB4_9CYAN</name>
<dbReference type="EMBL" id="PGEM01000133">
    <property type="protein sequence ID" value="PPJ62232.1"/>
    <property type="molecule type" value="Genomic_DNA"/>
</dbReference>
<evidence type="ECO:0000313" key="2">
    <source>
        <dbReference type="Proteomes" id="UP000239589"/>
    </source>
</evidence>
<gene>
    <name evidence="1" type="ORF">CUN59_16645</name>
</gene>
<organism evidence="1 2">
    <name type="scientific">Cuspidothrix issatschenkoi CHARLIE-1</name>
    <dbReference type="NCBI Taxonomy" id="2052836"/>
    <lineage>
        <taxon>Bacteria</taxon>
        <taxon>Bacillati</taxon>
        <taxon>Cyanobacteriota</taxon>
        <taxon>Cyanophyceae</taxon>
        <taxon>Nostocales</taxon>
        <taxon>Aphanizomenonaceae</taxon>
        <taxon>Cuspidothrix</taxon>
    </lineage>
</organism>
<dbReference type="AlphaFoldDB" id="A0A2S6CRB4"/>
<dbReference type="RefSeq" id="WP_104388888.1">
    <property type="nucleotide sequence ID" value="NZ_PGEM01000133.1"/>
</dbReference>
<evidence type="ECO:0000313" key="1">
    <source>
        <dbReference type="EMBL" id="PPJ62232.1"/>
    </source>
</evidence>
<comment type="caution">
    <text evidence="1">The sequence shown here is derived from an EMBL/GenBank/DDBJ whole genome shotgun (WGS) entry which is preliminary data.</text>
</comment>